<evidence type="ECO:0000313" key="3">
    <source>
        <dbReference type="EMBL" id="KAF9695361.1"/>
    </source>
</evidence>
<keyword evidence="2" id="KW-0732">Signal</keyword>
<feature type="compositionally biased region" description="Low complexity" evidence="1">
    <location>
        <begin position="449"/>
        <end position="465"/>
    </location>
</feature>
<sequence>MWIFYSTTVYLIFSISGMYHSKPSCPEDVPSNRDVMEILGLILQRLNLKDCIPQLERIIRLRLRNEQDRTAVKVWQRDPNDPGSPDFANLLKALQVLGAPFNGIRAIRLREPFEIQLHVDSDEAFRALSNQVTEQRLRQTLRVTDQAVRVPDLYWVQLHDFSIDRRVLNACGKNPAIKDQWKFETGLQIHSVEWKCHRLLWSFETREEAMRACRERLWFHAASAVAIPFDKRAIPAFCLRCGLPDHMKDQCEGPCINCGGGHKTESVQCEDPAVQEYRRKCKRYADVKPTWALSMGFSTLSGLPELLAHLDQDKGSCLACRNMKRTSKNGATKKKSCGPPEAPQSYVAFVNPDSPAQHRSAKAAEKANAPVNLSTVASPEVIVIDAMDPSPTQPQCPSKTRSSTGQATQISPDLEGQTPQSNSPLVDLEFGRPQVADSVPTSSNPLYTSSEPSSSQSSASQPAAAGLVRKRGPGRPPKCDVRTSKRLRHDETLIACFERQRTSGFPNNDAPVVLNEHAPSKGNTEWSDTEEE</sequence>
<feature type="region of interest" description="Disordered" evidence="1">
    <location>
        <begin position="387"/>
        <end position="486"/>
    </location>
</feature>
<feature type="compositionally biased region" description="Polar residues" evidence="1">
    <location>
        <begin position="393"/>
        <end position="424"/>
    </location>
</feature>
<name>A0A8H7MCY3_9PLEO</name>
<comment type="caution">
    <text evidence="3">The sequence shown here is derived from an EMBL/GenBank/DDBJ whole genome shotgun (WGS) entry which is preliminary data.</text>
</comment>
<dbReference type="OrthoDB" id="3692783at2759"/>
<accession>A0A8H7MCY3</accession>
<dbReference type="AlphaFoldDB" id="A0A8H7MCY3"/>
<evidence type="ECO:0000313" key="4">
    <source>
        <dbReference type="Proteomes" id="UP000651452"/>
    </source>
</evidence>
<evidence type="ECO:0008006" key="5">
    <source>
        <dbReference type="Google" id="ProtNLM"/>
    </source>
</evidence>
<reference evidence="3" key="2">
    <citation type="submission" date="2020-09" db="EMBL/GenBank/DDBJ databases">
        <title>Reference genome assembly for Australian Ascochyta lentis isolate Al4.</title>
        <authorList>
            <person name="Lee R.C."/>
            <person name="Farfan-Caceres L.M."/>
            <person name="Debler J.W."/>
            <person name="Williams A.H."/>
            <person name="Henares B.M."/>
        </authorList>
    </citation>
    <scope>NUCLEOTIDE SEQUENCE</scope>
    <source>
        <strain evidence="3">Al4</strain>
    </source>
</reference>
<keyword evidence="4" id="KW-1185">Reference proteome</keyword>
<organism evidence="3 4">
    <name type="scientific">Ascochyta lentis</name>
    <dbReference type="NCBI Taxonomy" id="205686"/>
    <lineage>
        <taxon>Eukaryota</taxon>
        <taxon>Fungi</taxon>
        <taxon>Dikarya</taxon>
        <taxon>Ascomycota</taxon>
        <taxon>Pezizomycotina</taxon>
        <taxon>Dothideomycetes</taxon>
        <taxon>Pleosporomycetidae</taxon>
        <taxon>Pleosporales</taxon>
        <taxon>Pleosporineae</taxon>
        <taxon>Didymellaceae</taxon>
        <taxon>Ascochyta</taxon>
    </lineage>
</organism>
<feature type="chain" id="PRO_5034324375" description="CCHC-type domain-containing protein" evidence="2">
    <location>
        <begin position="18"/>
        <end position="532"/>
    </location>
</feature>
<protein>
    <recommendedName>
        <fullName evidence="5">CCHC-type domain-containing protein</fullName>
    </recommendedName>
</protein>
<reference evidence="3" key="1">
    <citation type="submission" date="2018-12" db="EMBL/GenBank/DDBJ databases">
        <authorList>
            <person name="Syme R.A."/>
            <person name="Farfan-Caceres L."/>
            <person name="Lichtenzveig J."/>
        </authorList>
    </citation>
    <scope>NUCLEOTIDE SEQUENCE</scope>
    <source>
        <strain evidence="3">Al4</strain>
    </source>
</reference>
<dbReference type="EMBL" id="RZGK01000011">
    <property type="protein sequence ID" value="KAF9695361.1"/>
    <property type="molecule type" value="Genomic_DNA"/>
</dbReference>
<evidence type="ECO:0000256" key="1">
    <source>
        <dbReference type="SAM" id="MobiDB-lite"/>
    </source>
</evidence>
<evidence type="ECO:0000256" key="2">
    <source>
        <dbReference type="SAM" id="SignalP"/>
    </source>
</evidence>
<feature type="signal peptide" evidence="2">
    <location>
        <begin position="1"/>
        <end position="17"/>
    </location>
</feature>
<proteinExistence type="predicted"/>
<gene>
    <name evidence="3" type="ORF">EKO04_006357</name>
</gene>
<dbReference type="Proteomes" id="UP000651452">
    <property type="component" value="Unassembled WGS sequence"/>
</dbReference>
<feature type="compositionally biased region" description="Polar residues" evidence="1">
    <location>
        <begin position="439"/>
        <end position="448"/>
    </location>
</feature>
<feature type="compositionally biased region" description="Basic and acidic residues" evidence="1">
    <location>
        <begin position="477"/>
        <end position="486"/>
    </location>
</feature>
<feature type="region of interest" description="Disordered" evidence="1">
    <location>
        <begin position="500"/>
        <end position="532"/>
    </location>
</feature>